<dbReference type="AlphaFoldDB" id="A0A5A7TJR4"/>
<feature type="region of interest" description="Disordered" evidence="1">
    <location>
        <begin position="127"/>
        <end position="147"/>
    </location>
</feature>
<sequence length="198" mass="22389">MHSAPIVFRQFLFVQVSPSRSFSLSAVCESCFSCRIDSSHPSRDFLLPSRFEPRATLLPSSCLAKPSESEVESLSYFIEVAMAEMKRKINLLMKVVEERDHEIAALREQMQTLKTTKSSQTFVAKTGDKGKNVVQENQPQQQSASIDSLSVHQLHDMIVNSIRAQYGGPSQTSFMYSKPYTKKIDNLRMPLGYQPSKF</sequence>
<organism evidence="2 3">
    <name type="scientific">Cucumis melo var. makuwa</name>
    <name type="common">Oriental melon</name>
    <dbReference type="NCBI Taxonomy" id="1194695"/>
    <lineage>
        <taxon>Eukaryota</taxon>
        <taxon>Viridiplantae</taxon>
        <taxon>Streptophyta</taxon>
        <taxon>Embryophyta</taxon>
        <taxon>Tracheophyta</taxon>
        <taxon>Spermatophyta</taxon>
        <taxon>Magnoliopsida</taxon>
        <taxon>eudicotyledons</taxon>
        <taxon>Gunneridae</taxon>
        <taxon>Pentapetalae</taxon>
        <taxon>rosids</taxon>
        <taxon>fabids</taxon>
        <taxon>Cucurbitales</taxon>
        <taxon>Cucurbitaceae</taxon>
        <taxon>Benincaseae</taxon>
        <taxon>Cucumis</taxon>
    </lineage>
</organism>
<reference evidence="2 3" key="1">
    <citation type="submission" date="2019-08" db="EMBL/GenBank/DDBJ databases">
        <title>Draft genome sequences of two oriental melons (Cucumis melo L. var makuwa).</title>
        <authorList>
            <person name="Kwon S.-Y."/>
        </authorList>
    </citation>
    <scope>NUCLEOTIDE SEQUENCE [LARGE SCALE GENOMIC DNA]</scope>
    <source>
        <strain evidence="3">cv. SW 3</strain>
        <tissue evidence="2">Leaf</tissue>
    </source>
</reference>
<dbReference type="EMBL" id="SSTE01015151">
    <property type="protein sequence ID" value="KAA0043512.1"/>
    <property type="molecule type" value="Genomic_DNA"/>
</dbReference>
<gene>
    <name evidence="2" type="ORF">E6C27_scaffold335G00060</name>
</gene>
<evidence type="ECO:0000313" key="3">
    <source>
        <dbReference type="Proteomes" id="UP000321393"/>
    </source>
</evidence>
<comment type="caution">
    <text evidence="2">The sequence shown here is derived from an EMBL/GenBank/DDBJ whole genome shotgun (WGS) entry which is preliminary data.</text>
</comment>
<dbReference type="OrthoDB" id="1683696at2759"/>
<feature type="compositionally biased region" description="Polar residues" evidence="1">
    <location>
        <begin position="134"/>
        <end position="147"/>
    </location>
</feature>
<dbReference type="PANTHER" id="PTHR33437:SF2">
    <property type="entry name" value="OS06G0361200 PROTEIN"/>
    <property type="match status" value="1"/>
</dbReference>
<accession>A0A5A7TJR4</accession>
<dbReference type="PANTHER" id="PTHR33437">
    <property type="entry name" value="OS06G0361200 PROTEIN"/>
    <property type="match status" value="1"/>
</dbReference>
<evidence type="ECO:0000313" key="2">
    <source>
        <dbReference type="EMBL" id="KAA0043512.1"/>
    </source>
</evidence>
<proteinExistence type="predicted"/>
<evidence type="ECO:0000256" key="1">
    <source>
        <dbReference type="SAM" id="MobiDB-lite"/>
    </source>
</evidence>
<name>A0A5A7TJR4_CUCMM</name>
<protein>
    <submittedName>
        <fullName evidence="2">Ty3-gypsy retrotransposon protein</fullName>
    </submittedName>
</protein>
<dbReference type="Proteomes" id="UP000321393">
    <property type="component" value="Unassembled WGS sequence"/>
</dbReference>